<dbReference type="PROSITE" id="PS51419">
    <property type="entry name" value="RAB"/>
    <property type="match status" value="1"/>
</dbReference>
<name>G7Y426_CLOSI</name>
<dbReference type="Pfam" id="PF00071">
    <property type="entry name" value="Ras"/>
    <property type="match status" value="1"/>
</dbReference>
<reference evidence="3" key="1">
    <citation type="journal article" date="2011" name="Genome Biol.">
        <title>The draft genome of the carcinogenic human liver fluke Clonorchis sinensis.</title>
        <authorList>
            <person name="Wang X."/>
            <person name="Chen W."/>
            <person name="Huang Y."/>
            <person name="Sun J."/>
            <person name="Men J."/>
            <person name="Liu H."/>
            <person name="Luo F."/>
            <person name="Guo L."/>
            <person name="Lv X."/>
            <person name="Deng C."/>
            <person name="Zhou C."/>
            <person name="Fan Y."/>
            <person name="Li X."/>
            <person name="Huang L."/>
            <person name="Hu Y."/>
            <person name="Liang C."/>
            <person name="Hu X."/>
            <person name="Xu J."/>
            <person name="Yu X."/>
        </authorList>
    </citation>
    <scope>NUCLEOTIDE SEQUENCE [LARGE SCALE GENOMIC DNA]</scope>
    <source>
        <strain evidence="3">Henan</strain>
    </source>
</reference>
<dbReference type="SMART" id="SM00174">
    <property type="entry name" value="RHO"/>
    <property type="match status" value="1"/>
</dbReference>
<dbReference type="GO" id="GO:0005525">
    <property type="term" value="F:GTP binding"/>
    <property type="evidence" value="ECO:0007669"/>
    <property type="project" value="InterPro"/>
</dbReference>
<keyword evidence="2" id="KW-0812">Transmembrane</keyword>
<evidence type="ECO:0000313" key="3">
    <source>
        <dbReference type="EMBL" id="GAA47712.1"/>
    </source>
</evidence>
<dbReference type="NCBIfam" id="TIGR00231">
    <property type="entry name" value="small_GTP"/>
    <property type="match status" value="1"/>
</dbReference>
<keyword evidence="2" id="KW-1133">Transmembrane helix</keyword>
<feature type="transmembrane region" description="Helical" evidence="2">
    <location>
        <begin position="192"/>
        <end position="214"/>
    </location>
</feature>
<dbReference type="AlphaFoldDB" id="G7Y426"/>
<dbReference type="InterPro" id="IPR005225">
    <property type="entry name" value="Small_GTP-bd"/>
</dbReference>
<gene>
    <name evidence="3" type="ORF">CLF_100711</name>
</gene>
<reference key="2">
    <citation type="submission" date="2011-10" db="EMBL/GenBank/DDBJ databases">
        <title>The genome and transcriptome sequence of Clonorchis sinensis provide insights into the carcinogenic liver fluke.</title>
        <authorList>
            <person name="Wang X."/>
            <person name="Huang Y."/>
            <person name="Chen W."/>
            <person name="Liu H."/>
            <person name="Guo L."/>
            <person name="Chen Y."/>
            <person name="Luo F."/>
            <person name="Zhou W."/>
            <person name="Sun J."/>
            <person name="Mao Q."/>
            <person name="Liang P."/>
            <person name="Zhou C."/>
            <person name="Tian Y."/>
            <person name="Men J."/>
            <person name="Lv X."/>
            <person name="Huang L."/>
            <person name="Zhou J."/>
            <person name="Hu Y."/>
            <person name="Li R."/>
            <person name="Zhang F."/>
            <person name="Lei H."/>
            <person name="Li X."/>
            <person name="Hu X."/>
            <person name="Liang C."/>
            <person name="Xu J."/>
            <person name="Wu Z."/>
            <person name="Yu X."/>
        </authorList>
    </citation>
    <scope>NUCLEOTIDE SEQUENCE</scope>
    <source>
        <strain>Henan</strain>
    </source>
</reference>
<dbReference type="Gene3D" id="3.40.50.300">
    <property type="entry name" value="P-loop containing nucleotide triphosphate hydrolases"/>
    <property type="match status" value="1"/>
</dbReference>
<dbReference type="FunFam" id="3.40.50.300:FF:001447">
    <property type="entry name" value="Ras-related protein Rab-1B"/>
    <property type="match status" value="1"/>
</dbReference>
<dbReference type="GO" id="GO:0003924">
    <property type="term" value="F:GTPase activity"/>
    <property type="evidence" value="ECO:0007669"/>
    <property type="project" value="InterPro"/>
</dbReference>
<dbReference type="InterPro" id="IPR001806">
    <property type="entry name" value="Small_GTPase"/>
</dbReference>
<evidence type="ECO:0000256" key="2">
    <source>
        <dbReference type="SAM" id="Phobius"/>
    </source>
</evidence>
<evidence type="ECO:0000256" key="1">
    <source>
        <dbReference type="ARBA" id="ARBA00006270"/>
    </source>
</evidence>
<dbReference type="PRINTS" id="PR00449">
    <property type="entry name" value="RASTRNSFRMNG"/>
</dbReference>
<protein>
    <submittedName>
        <fullName evidence="3">Ras-related protein Rab-4B</fullName>
    </submittedName>
</protein>
<dbReference type="InterPro" id="IPR027417">
    <property type="entry name" value="P-loop_NTPase"/>
</dbReference>
<dbReference type="CDD" id="cd00154">
    <property type="entry name" value="Rab"/>
    <property type="match status" value="1"/>
</dbReference>
<dbReference type="Proteomes" id="UP000008909">
    <property type="component" value="Unassembled WGS sequence"/>
</dbReference>
<dbReference type="InterPro" id="IPR050209">
    <property type="entry name" value="Rab_GTPases_membrane_traffic"/>
</dbReference>
<sequence length="240" mass="27069">METYTHLLKFLIVGDAATGKTCLLRWFLAGNFKEESLHTIGVEFGTKVVQVDGKPVKLQIWDTAGIVLSSIILFAIGQERFQCVTRSYYRGAAGALVVYDVNDRGSFNSVRKWISSVRDLALPNICIILVGNKVDLAEDSRQQSVLRRLASDVGSRNCLRSVPMRVPLNLFHCYQNGLHCTSVIILRFLHTIYRFAVSLYCFLLLLVTYCHFFFSLCSVSTEKNTHTSFFRPKIVVTALS</sequence>
<dbReference type="SMART" id="SM00175">
    <property type="entry name" value="RAB"/>
    <property type="match status" value="1"/>
</dbReference>
<dbReference type="PROSITE" id="PS51421">
    <property type="entry name" value="RAS"/>
    <property type="match status" value="1"/>
</dbReference>
<evidence type="ECO:0000313" key="4">
    <source>
        <dbReference type="Proteomes" id="UP000008909"/>
    </source>
</evidence>
<keyword evidence="2" id="KW-0472">Membrane</keyword>
<dbReference type="SMART" id="SM00173">
    <property type="entry name" value="RAS"/>
    <property type="match status" value="1"/>
</dbReference>
<comment type="similarity">
    <text evidence="1">Belongs to the small GTPase superfamily. Rab family.</text>
</comment>
<dbReference type="SUPFAM" id="SSF52540">
    <property type="entry name" value="P-loop containing nucleoside triphosphate hydrolases"/>
    <property type="match status" value="1"/>
</dbReference>
<proteinExistence type="inferred from homology"/>
<keyword evidence="4" id="KW-1185">Reference proteome</keyword>
<dbReference type="PANTHER" id="PTHR47979">
    <property type="entry name" value="DRAB11-RELATED"/>
    <property type="match status" value="1"/>
</dbReference>
<organism evidence="3 4">
    <name type="scientific">Clonorchis sinensis</name>
    <name type="common">Chinese liver fluke</name>
    <dbReference type="NCBI Taxonomy" id="79923"/>
    <lineage>
        <taxon>Eukaryota</taxon>
        <taxon>Metazoa</taxon>
        <taxon>Spiralia</taxon>
        <taxon>Lophotrochozoa</taxon>
        <taxon>Platyhelminthes</taxon>
        <taxon>Trematoda</taxon>
        <taxon>Digenea</taxon>
        <taxon>Opisthorchiida</taxon>
        <taxon>Opisthorchiata</taxon>
        <taxon>Opisthorchiidae</taxon>
        <taxon>Clonorchis</taxon>
    </lineage>
</organism>
<accession>G7Y426</accession>
<dbReference type="EMBL" id="DF142851">
    <property type="protein sequence ID" value="GAA47712.1"/>
    <property type="molecule type" value="Genomic_DNA"/>
</dbReference>